<dbReference type="InterPro" id="IPR014016">
    <property type="entry name" value="UvrD-like_ATP-bd"/>
</dbReference>
<dbReference type="GO" id="GO:0003677">
    <property type="term" value="F:DNA binding"/>
    <property type="evidence" value="ECO:0007669"/>
    <property type="project" value="InterPro"/>
</dbReference>
<evidence type="ECO:0000256" key="5">
    <source>
        <dbReference type="ARBA" id="ARBA00023235"/>
    </source>
</evidence>
<keyword evidence="2 9" id="KW-0378">Hydrolase</keyword>
<keyword evidence="1 9" id="KW-0547">Nucleotide-binding</keyword>
<evidence type="ECO:0000256" key="2">
    <source>
        <dbReference type="ARBA" id="ARBA00022801"/>
    </source>
</evidence>
<dbReference type="AlphaFoldDB" id="A0A3D8IMH3"/>
<evidence type="ECO:0000256" key="3">
    <source>
        <dbReference type="ARBA" id="ARBA00022806"/>
    </source>
</evidence>
<proteinExistence type="predicted"/>
<dbReference type="Pfam" id="PF13361">
    <property type="entry name" value="UvrD_C"/>
    <property type="match status" value="1"/>
</dbReference>
<evidence type="ECO:0000256" key="7">
    <source>
        <dbReference type="ARBA" id="ARBA00034808"/>
    </source>
</evidence>
<comment type="catalytic activity">
    <reaction evidence="8">
        <text>ATP + H2O = ADP + phosphate + H(+)</text>
        <dbReference type="Rhea" id="RHEA:13065"/>
        <dbReference type="ChEBI" id="CHEBI:15377"/>
        <dbReference type="ChEBI" id="CHEBI:15378"/>
        <dbReference type="ChEBI" id="CHEBI:30616"/>
        <dbReference type="ChEBI" id="CHEBI:43474"/>
        <dbReference type="ChEBI" id="CHEBI:456216"/>
        <dbReference type="EC" id="5.6.2.4"/>
    </reaction>
</comment>
<feature type="domain" description="UvrD-like helicase ATP-binding" evidence="10">
    <location>
        <begin position="1"/>
        <end position="251"/>
    </location>
</feature>
<dbReference type="GO" id="GO:0005524">
    <property type="term" value="F:ATP binding"/>
    <property type="evidence" value="ECO:0007669"/>
    <property type="project" value="UniProtKB-UniRule"/>
</dbReference>
<protein>
    <recommendedName>
        <fullName evidence="7">DNA 3'-5' helicase</fullName>
        <ecNumber evidence="7">5.6.2.4</ecNumber>
    </recommendedName>
</protein>
<evidence type="ECO:0000256" key="9">
    <source>
        <dbReference type="PROSITE-ProRule" id="PRU00560"/>
    </source>
</evidence>
<evidence type="ECO:0000256" key="6">
    <source>
        <dbReference type="ARBA" id="ARBA00034617"/>
    </source>
</evidence>
<dbReference type="Pfam" id="PF00580">
    <property type="entry name" value="UvrD-helicase"/>
    <property type="match status" value="1"/>
</dbReference>
<dbReference type="OrthoDB" id="5318045at2"/>
<keyword evidence="4 9" id="KW-0067">ATP-binding</keyword>
<evidence type="ECO:0000256" key="8">
    <source>
        <dbReference type="ARBA" id="ARBA00048988"/>
    </source>
</evidence>
<organism evidence="11 12">
    <name type="scientific">Helicobacter equorum</name>
    <dbReference type="NCBI Taxonomy" id="361872"/>
    <lineage>
        <taxon>Bacteria</taxon>
        <taxon>Pseudomonadati</taxon>
        <taxon>Campylobacterota</taxon>
        <taxon>Epsilonproteobacteria</taxon>
        <taxon>Campylobacterales</taxon>
        <taxon>Helicobacteraceae</taxon>
        <taxon>Helicobacter</taxon>
    </lineage>
</organism>
<evidence type="ECO:0000313" key="11">
    <source>
        <dbReference type="EMBL" id="RDU66438.1"/>
    </source>
</evidence>
<evidence type="ECO:0000313" key="12">
    <source>
        <dbReference type="Proteomes" id="UP000256514"/>
    </source>
</evidence>
<evidence type="ECO:0000256" key="1">
    <source>
        <dbReference type="ARBA" id="ARBA00022741"/>
    </source>
</evidence>
<dbReference type="InterPro" id="IPR014017">
    <property type="entry name" value="DNA_helicase_UvrD-like_C"/>
</dbReference>
<dbReference type="Gene3D" id="3.40.50.300">
    <property type="entry name" value="P-loop containing nucleotide triphosphate hydrolases"/>
    <property type="match status" value="2"/>
</dbReference>
<dbReference type="InterPro" id="IPR027417">
    <property type="entry name" value="P-loop_NTPase"/>
</dbReference>
<dbReference type="GO" id="GO:0043138">
    <property type="term" value="F:3'-5' DNA helicase activity"/>
    <property type="evidence" value="ECO:0007669"/>
    <property type="project" value="UniProtKB-EC"/>
</dbReference>
<sequence length="486" mass="56743">MELTEEQRHIVDCDKNIILVNAYAGTGKTSTLVQFCKARKNARFLYLAYNASMAKEAKSKFKGNNNVTCATIHSLAFRYLGKKLEKYKKRLGKESLNSVHLCKYFEKTDRPHYYANLLFSIFKKFLNSENSLEAMISKISSEYFGIASFLPILWHDILENEELPFEHDYYLKMFQLSQPEFTEFDYILVDEAQDLNPAMFDIILNQKCKKVFIGDTYQKIYGFRDCINALEILCELKNSAIFYLTKTFRCPQYIVEVANPYLYLLGAQKPLEGNFIPFSKGLLENEKKECIICRTNARVFDYVIENQNFKFHFIGGLDSYNFNDILDIALLHSKNKENRKYIKNKFYNNFADPKELKEHIKESGDVEAKTRLIIFYKYVKTINLFEAINAIKHYPISEADYIITSAHKSKGLEWDFVRIDDDFFNIKEAFSQAKEKGILPLSVSREELNLLYVALTRAKKHMEVSEDYILTSNEIIDIKQSIVMVD</sequence>
<keyword evidence="3 9" id="KW-0347">Helicase</keyword>
<dbReference type="PANTHER" id="PTHR11070">
    <property type="entry name" value="UVRD / RECB / PCRA DNA HELICASE FAMILY MEMBER"/>
    <property type="match status" value="1"/>
</dbReference>
<keyword evidence="5" id="KW-0413">Isomerase</keyword>
<accession>A0A3D8IMH3</accession>
<dbReference type="PROSITE" id="PS51198">
    <property type="entry name" value="UVRD_HELICASE_ATP_BIND"/>
    <property type="match status" value="1"/>
</dbReference>
<dbReference type="PANTHER" id="PTHR11070:SF30">
    <property type="entry name" value="F-BOX DNA HELICASE 1"/>
    <property type="match status" value="1"/>
</dbReference>
<name>A0A3D8IMH3_9HELI</name>
<feature type="binding site" evidence="9">
    <location>
        <begin position="22"/>
        <end position="29"/>
    </location>
    <ligand>
        <name>ATP</name>
        <dbReference type="ChEBI" id="CHEBI:30616"/>
    </ligand>
</feature>
<dbReference type="InterPro" id="IPR000212">
    <property type="entry name" value="DNA_helicase_UvrD/REP"/>
</dbReference>
<dbReference type="GO" id="GO:0000724">
    <property type="term" value="P:double-strand break repair via homologous recombination"/>
    <property type="evidence" value="ECO:0007669"/>
    <property type="project" value="TreeGrafter"/>
</dbReference>
<keyword evidence="12" id="KW-1185">Reference proteome</keyword>
<dbReference type="EC" id="5.6.2.4" evidence="7"/>
<dbReference type="EMBL" id="NXLT01000006">
    <property type="protein sequence ID" value="RDU66438.1"/>
    <property type="molecule type" value="Genomic_DNA"/>
</dbReference>
<dbReference type="GO" id="GO:0031297">
    <property type="term" value="P:replication fork processing"/>
    <property type="evidence" value="ECO:0007669"/>
    <property type="project" value="TreeGrafter"/>
</dbReference>
<dbReference type="GO" id="GO:0016887">
    <property type="term" value="F:ATP hydrolysis activity"/>
    <property type="evidence" value="ECO:0007669"/>
    <property type="project" value="RHEA"/>
</dbReference>
<dbReference type="RefSeq" id="WP_115571392.1">
    <property type="nucleotide sequence ID" value="NZ_NXLT01000006.1"/>
</dbReference>
<reference evidence="11 12" key="1">
    <citation type="submission" date="2018-04" db="EMBL/GenBank/DDBJ databases">
        <title>Novel Campyloabacter and Helicobacter Species and Strains.</title>
        <authorList>
            <person name="Mannion A.J."/>
            <person name="Shen Z."/>
            <person name="Fox J.G."/>
        </authorList>
    </citation>
    <scope>NUCLEOTIDE SEQUENCE [LARGE SCALE GENOMIC DNA]</scope>
    <source>
        <strain evidence="11 12">MIT 12-6600</strain>
    </source>
</reference>
<evidence type="ECO:0000259" key="10">
    <source>
        <dbReference type="PROSITE" id="PS51198"/>
    </source>
</evidence>
<dbReference type="SUPFAM" id="SSF52540">
    <property type="entry name" value="P-loop containing nucleoside triphosphate hydrolases"/>
    <property type="match status" value="1"/>
</dbReference>
<dbReference type="Proteomes" id="UP000256514">
    <property type="component" value="Unassembled WGS sequence"/>
</dbReference>
<evidence type="ECO:0000256" key="4">
    <source>
        <dbReference type="ARBA" id="ARBA00022840"/>
    </source>
</evidence>
<comment type="caution">
    <text evidence="11">The sequence shown here is derived from an EMBL/GenBank/DDBJ whole genome shotgun (WGS) entry which is preliminary data.</text>
</comment>
<comment type="catalytic activity">
    <reaction evidence="6">
        <text>Couples ATP hydrolysis with the unwinding of duplex DNA by translocating in the 3'-5' direction.</text>
        <dbReference type="EC" id="5.6.2.4"/>
    </reaction>
</comment>
<gene>
    <name evidence="11" type="ORF">CQA54_06990</name>
</gene>